<sequence>MRTTLALSLFMAAAAGAAHASSDDAWAEFAADVKAKCIEAAKPSFKTGKVAVDPFGSESFGLAVVSGELKSTKGQQAAVICVYDKKTKKVEIGSELGSDVIKVTVPKKK</sequence>
<keyword evidence="3" id="KW-1185">Reference proteome</keyword>
<dbReference type="RefSeq" id="WP_109457432.1">
    <property type="nucleotide sequence ID" value="NZ_QFBC01000002.1"/>
</dbReference>
<proteinExistence type="predicted"/>
<dbReference type="Proteomes" id="UP000245252">
    <property type="component" value="Unassembled WGS sequence"/>
</dbReference>
<gene>
    <name evidence="2" type="ORF">DEM27_06750</name>
</gene>
<dbReference type="OrthoDB" id="7776561at2"/>
<dbReference type="EMBL" id="QFBC01000002">
    <property type="protein sequence ID" value="PWE57328.1"/>
    <property type="molecule type" value="Genomic_DNA"/>
</dbReference>
<dbReference type="AlphaFoldDB" id="A0A2U2DVI0"/>
<comment type="caution">
    <text evidence="2">The sequence shown here is derived from an EMBL/GenBank/DDBJ whole genome shotgun (WGS) entry which is preliminary data.</text>
</comment>
<evidence type="ECO:0000313" key="3">
    <source>
        <dbReference type="Proteomes" id="UP000245252"/>
    </source>
</evidence>
<organism evidence="2 3">
    <name type="scientific">Metarhizobium album</name>
    <dbReference type="NCBI Taxonomy" id="2182425"/>
    <lineage>
        <taxon>Bacteria</taxon>
        <taxon>Pseudomonadati</taxon>
        <taxon>Pseudomonadota</taxon>
        <taxon>Alphaproteobacteria</taxon>
        <taxon>Hyphomicrobiales</taxon>
        <taxon>Rhizobiaceae</taxon>
        <taxon>Metarhizobium</taxon>
    </lineage>
</organism>
<evidence type="ECO:0000313" key="2">
    <source>
        <dbReference type="EMBL" id="PWE57328.1"/>
    </source>
</evidence>
<accession>A0A2U2DVI0</accession>
<feature type="chain" id="PRO_5015533507" evidence="1">
    <location>
        <begin position="21"/>
        <end position="109"/>
    </location>
</feature>
<keyword evidence="1" id="KW-0732">Signal</keyword>
<reference evidence="2 3" key="1">
    <citation type="submission" date="2018-05" db="EMBL/GenBank/DDBJ databases">
        <title>The draft genome of strain NS-104.</title>
        <authorList>
            <person name="Hang P."/>
            <person name="Jiang J."/>
        </authorList>
    </citation>
    <scope>NUCLEOTIDE SEQUENCE [LARGE SCALE GENOMIC DNA]</scope>
    <source>
        <strain evidence="2 3">NS-104</strain>
    </source>
</reference>
<name>A0A2U2DVI0_9HYPH</name>
<protein>
    <submittedName>
        <fullName evidence="2">Uncharacterized protein</fullName>
    </submittedName>
</protein>
<evidence type="ECO:0000256" key="1">
    <source>
        <dbReference type="SAM" id="SignalP"/>
    </source>
</evidence>
<feature type="signal peptide" evidence="1">
    <location>
        <begin position="1"/>
        <end position="20"/>
    </location>
</feature>